<dbReference type="PANTHER" id="PTHR43751:SF1">
    <property type="entry name" value="SULFATASE ATSG-RELATED"/>
    <property type="match status" value="1"/>
</dbReference>
<comment type="similarity">
    <text evidence="1">Belongs to the sulfatase family.</text>
</comment>
<dbReference type="Pfam" id="PF00884">
    <property type="entry name" value="Sulfatase"/>
    <property type="match status" value="1"/>
</dbReference>
<dbReference type="Proteomes" id="UP000317243">
    <property type="component" value="Unassembled WGS sequence"/>
</dbReference>
<evidence type="ECO:0000256" key="2">
    <source>
        <dbReference type="ARBA" id="ARBA00022801"/>
    </source>
</evidence>
<protein>
    <submittedName>
        <fullName evidence="4">Arylsulfatase</fullName>
        <ecNumber evidence="4">3.1.6.1</ecNumber>
    </submittedName>
</protein>
<dbReference type="InterPro" id="IPR017850">
    <property type="entry name" value="Alkaline_phosphatase_core_sf"/>
</dbReference>
<evidence type="ECO:0000256" key="1">
    <source>
        <dbReference type="ARBA" id="ARBA00008779"/>
    </source>
</evidence>
<dbReference type="EC" id="3.1.6.1" evidence="4"/>
<reference evidence="4 5" key="1">
    <citation type="submission" date="2019-02" db="EMBL/GenBank/DDBJ databases">
        <title>Deep-cultivation of Planctomycetes and their phenomic and genomic characterization uncovers novel biology.</title>
        <authorList>
            <person name="Wiegand S."/>
            <person name="Jogler M."/>
            <person name="Boedeker C."/>
            <person name="Pinto D."/>
            <person name="Vollmers J."/>
            <person name="Rivas-Marin E."/>
            <person name="Kohn T."/>
            <person name="Peeters S.H."/>
            <person name="Heuer A."/>
            <person name="Rast P."/>
            <person name="Oberbeckmann S."/>
            <person name="Bunk B."/>
            <person name="Jeske O."/>
            <person name="Meyerdierks A."/>
            <person name="Storesund J.E."/>
            <person name="Kallscheuer N."/>
            <person name="Luecker S."/>
            <person name="Lage O.M."/>
            <person name="Pohl T."/>
            <person name="Merkel B.J."/>
            <person name="Hornburger P."/>
            <person name="Mueller R.-W."/>
            <person name="Bruemmer F."/>
            <person name="Labrenz M."/>
            <person name="Spormann A.M."/>
            <person name="Op Den Camp H."/>
            <person name="Overmann J."/>
            <person name="Amann R."/>
            <person name="Jetten M.S.M."/>
            <person name="Mascher T."/>
            <person name="Medema M.H."/>
            <person name="Devos D.P."/>
            <person name="Kaster A.-K."/>
            <person name="Ovreas L."/>
            <person name="Rohde M."/>
            <person name="Galperin M.Y."/>
            <person name="Jogler C."/>
        </authorList>
    </citation>
    <scope>NUCLEOTIDE SEQUENCE [LARGE SCALE GENOMIC DNA]</scope>
    <source>
        <strain evidence="4 5">KOR42</strain>
    </source>
</reference>
<dbReference type="CDD" id="cd16027">
    <property type="entry name" value="SGSH"/>
    <property type="match status" value="1"/>
</dbReference>
<comment type="caution">
    <text evidence="4">The sequence shown here is derived from an EMBL/GenBank/DDBJ whole genome shotgun (WGS) entry which is preliminary data.</text>
</comment>
<dbReference type="EMBL" id="SIHI01000051">
    <property type="protein sequence ID" value="TWT40615.1"/>
    <property type="molecule type" value="Genomic_DNA"/>
</dbReference>
<accession>A0A5C5VRS0</accession>
<keyword evidence="2 4" id="KW-0378">Hydrolase</keyword>
<feature type="domain" description="Sulfatase N-terminal" evidence="3">
    <location>
        <begin position="48"/>
        <end position="336"/>
    </location>
</feature>
<sequence>MSVQPRSILLIVRWQTLRTVLVLLITVLFQRVAHPQPPITVTEEVQRPNVLVFVSDDQSWRDAGAYGHPLIKTPNFDRIAREGVLFSHAYCSSPSCTPSRGTMLTGMHHWQLEEGANLHSTLPAKFECYPDILEEAGYAIGFIGKGWGPGKHAVGGRSRNPAGPEFNKLRFKPDELPTGGISNKHYSANLNAFLESCRDKPFCCWVGTHEPHRDYEFRSGLTAGREPNDVKVPKFLPDLPDVRIDLLDYYREIEWSDQQLGACLDVLDKHGQLDNTFILVTSDNGMPFPRSKCSLYDSGVRLPLAIRWPDQIPAGRIIDDFVHFADFAPTLLQIAGLDGRPEMTGRSLLPLLQSDRSGQIEPTRDHAVFGRERHLAHANPGGVYAMRGIRTKRYLLIRNLFPDLFPSGQPPHYTNVDRGPTKFAFMLHADEPEVKRTLGYVLEKRPSVELYDCKLDPDQINNLASHPDFRKIRERLEGKLDQELKRTGDPRALGKPVSWADAPYHSGSGEAWVERQREAIQRYLRE</sequence>
<dbReference type="SUPFAM" id="SSF53649">
    <property type="entry name" value="Alkaline phosphatase-like"/>
    <property type="match status" value="1"/>
</dbReference>
<dbReference type="PANTHER" id="PTHR43751">
    <property type="entry name" value="SULFATASE"/>
    <property type="match status" value="1"/>
</dbReference>
<dbReference type="InterPro" id="IPR000917">
    <property type="entry name" value="Sulfatase_N"/>
</dbReference>
<dbReference type="AlphaFoldDB" id="A0A5C5VRS0"/>
<organism evidence="4 5">
    <name type="scientific">Thalassoglobus neptunius</name>
    <dbReference type="NCBI Taxonomy" id="1938619"/>
    <lineage>
        <taxon>Bacteria</taxon>
        <taxon>Pseudomonadati</taxon>
        <taxon>Planctomycetota</taxon>
        <taxon>Planctomycetia</taxon>
        <taxon>Planctomycetales</taxon>
        <taxon>Planctomycetaceae</taxon>
        <taxon>Thalassoglobus</taxon>
    </lineage>
</organism>
<keyword evidence="5" id="KW-1185">Reference proteome</keyword>
<evidence type="ECO:0000313" key="5">
    <source>
        <dbReference type="Proteomes" id="UP000317243"/>
    </source>
</evidence>
<evidence type="ECO:0000313" key="4">
    <source>
        <dbReference type="EMBL" id="TWT40615.1"/>
    </source>
</evidence>
<dbReference type="PROSITE" id="PS00523">
    <property type="entry name" value="SULFATASE_1"/>
    <property type="match status" value="1"/>
</dbReference>
<dbReference type="InterPro" id="IPR024607">
    <property type="entry name" value="Sulfatase_CS"/>
</dbReference>
<proteinExistence type="inferred from homology"/>
<dbReference type="GO" id="GO:0004065">
    <property type="term" value="F:arylsulfatase activity"/>
    <property type="evidence" value="ECO:0007669"/>
    <property type="project" value="UniProtKB-EC"/>
</dbReference>
<evidence type="ECO:0000259" key="3">
    <source>
        <dbReference type="Pfam" id="PF00884"/>
    </source>
</evidence>
<gene>
    <name evidence="4" type="primary">atsA_69</name>
    <name evidence="4" type="ORF">KOR42_49220</name>
</gene>
<dbReference type="InterPro" id="IPR052701">
    <property type="entry name" value="GAG_Ulvan_Degrading_Sulfatases"/>
</dbReference>
<dbReference type="Gene3D" id="3.40.720.10">
    <property type="entry name" value="Alkaline Phosphatase, subunit A"/>
    <property type="match status" value="1"/>
</dbReference>
<name>A0A5C5VRS0_9PLAN</name>
<dbReference type="RefSeq" id="WP_197441506.1">
    <property type="nucleotide sequence ID" value="NZ_SIHI01000051.1"/>
</dbReference>